<dbReference type="InterPro" id="IPR011990">
    <property type="entry name" value="TPR-like_helical_dom_sf"/>
</dbReference>
<name>F0WSW5_9STRA</name>
<dbReference type="GO" id="GO:0005680">
    <property type="term" value="C:anaphase-promoting complex"/>
    <property type="evidence" value="ECO:0007669"/>
    <property type="project" value="InterPro"/>
</dbReference>
<evidence type="ECO:0000256" key="4">
    <source>
        <dbReference type="ARBA" id="ARBA00022776"/>
    </source>
</evidence>
<reference evidence="10" key="2">
    <citation type="submission" date="2011-02" db="EMBL/GenBank/DDBJ databases">
        <authorList>
            <person name="MacLean D."/>
        </authorList>
    </citation>
    <scope>NUCLEOTIDE SEQUENCE</scope>
</reference>
<proteinExistence type="inferred from homology"/>
<evidence type="ECO:0000259" key="9">
    <source>
        <dbReference type="Pfam" id="PF12862"/>
    </source>
</evidence>
<evidence type="ECO:0000313" key="11">
    <source>
        <dbReference type="EMBL" id="CCA25116.1"/>
    </source>
</evidence>
<evidence type="ECO:0000256" key="6">
    <source>
        <dbReference type="ARBA" id="ARBA00023306"/>
    </source>
</evidence>
<dbReference type="Gene3D" id="1.25.40.10">
    <property type="entry name" value="Tetratricopeptide repeat domain"/>
    <property type="match status" value="1"/>
</dbReference>
<protein>
    <recommendedName>
        <fullName evidence="2">Anaphase-promoting complex subunit 5</fullName>
    </recommendedName>
    <alternativeName>
        <fullName evidence="7">Cyclosome subunit 5</fullName>
    </alternativeName>
</protein>
<dbReference type="EMBL" id="FR824321">
    <property type="protein sequence ID" value="CCA25116.1"/>
    <property type="molecule type" value="Genomic_DNA"/>
</dbReference>
<sequence length="856" mass="96814">MDARECVDGQAMVLCLLIRFYLQSECADEEVRSTEYTITCKSRMELVRFLSRVIQSTAKSRSEYAQIKSQLGMAISMEEDRNTITRWLNSTILQAMDSIHSLHELVDGLSDLILSDTVPALIETNNGMHGSRVSPSSLFGTFLRAFIVEINRELFDGLIRLHDVIAAFITSEESNTAQKPTETHDRTEHCRAVEVNTQTSMRVILHHTELQVSEKQHVEDVYKAYSRYVESGDYPNALDALHRYHDLALRDRAMRTSNNLACSKLLPKPVGMQYAALNVAALQLTMHCYENAYESLQESIKISEHHGDHLCVALALLWLFKVQQNLGKSFGSTMSTLQSWSTNADSTQPRAVQIMINLAQLESLLCGSGKLKPEANVLQECIVLLPSITKPTAHPLEVWLSFNGALQPLMEMSDTSCALRDVGLRNTGQLHRIRNGTFERNIRRNASSGIQCGSGLAWLTSSKATLQLLWQLTGRAYVDTSVLLRVFGDQHLARIFDQIYSECYSETASIAELANIVAELALHRTLDEPLTRGSCVYVRSIRFLVEKAHAYPGLVNQRAFQCSVHRMLCNWALNRHEYVRARVHSEALLSLCPIRNDLSAHIAARMTMVRLQQSQRHFEAALRSLALMEKICQRRNWTFLVCDIMVHKLQVEFEADPPKSLAMIEDVIACVSKCEDHGFSLLAAKSKLTLAKIYASVGNWNCTDTILKEKMAIVLENGDLQLQGHYLMMLCKSKFAKLNSKEYGLIGEKRSENWMELLKALDHASARFELVEDVHALKETYYIRAFVHHRMERCEQNTACSFWKNSARLKEEAAAKFLELQDQESIGRTRSINADYNMEAPSAILQLAEKRANESA</sequence>
<dbReference type="GO" id="GO:0045842">
    <property type="term" value="P:positive regulation of mitotic metaphase/anaphase transition"/>
    <property type="evidence" value="ECO:0007669"/>
    <property type="project" value="TreeGrafter"/>
</dbReference>
<feature type="domain" description="Anaphase-promoting complex subunit 5" evidence="9">
    <location>
        <begin position="223"/>
        <end position="325"/>
    </location>
</feature>
<comment type="similarity">
    <text evidence="1">Belongs to the APC5 family.</text>
</comment>
<dbReference type="PANTHER" id="PTHR12830">
    <property type="entry name" value="ANAPHASE-PROMOTING COMPLEX SUBUNIT 5"/>
    <property type="match status" value="1"/>
</dbReference>
<dbReference type="HOGENOM" id="CLU_312050_0_0_1"/>
<dbReference type="PANTHER" id="PTHR12830:SF9">
    <property type="entry name" value="ANAPHASE-PROMOTING COMPLEX SUBUNIT 5"/>
    <property type="match status" value="1"/>
</dbReference>
<keyword evidence="5" id="KW-0833">Ubl conjugation pathway</keyword>
<evidence type="ECO:0000313" key="10">
    <source>
        <dbReference type="EMBL" id="CCA24449.1"/>
    </source>
</evidence>
<keyword evidence="6" id="KW-0131">Cell cycle</keyword>
<evidence type="ECO:0000256" key="2">
    <source>
        <dbReference type="ARBA" id="ARBA00016066"/>
    </source>
</evidence>
<gene>
    <name evidence="10" type="primary">AlNc14C240G9454</name>
    <name evidence="11" type="synonym">AlNc14C276G10043</name>
    <name evidence="10" type="ORF">ALNC14_105930</name>
    <name evidence="11" type="ORF">ALNC14_112600</name>
</gene>
<accession>F0WSW5</accession>
<dbReference type="GO" id="GO:0070979">
    <property type="term" value="P:protein K11-linked ubiquitination"/>
    <property type="evidence" value="ECO:0007669"/>
    <property type="project" value="TreeGrafter"/>
</dbReference>
<dbReference type="InterPro" id="IPR026000">
    <property type="entry name" value="Apc5_dom"/>
</dbReference>
<comment type="function">
    <text evidence="8">Component of the anaphase promoting complex/cyclosome (APC/C), a cell cycle-regulated E3 ubiquitin ligase that controls progression through mitosis and the G1 phase of the cell cycle. The APC/C complex acts by mediating ubiquitination and subsequent degradation of target proteins: it mainly mediates the formation of 'Lys-11'-linked polyubiquitin chains and, to a lower extent, the formation of 'Lys-48'- and 'Lys-63'-linked polyubiquitin chains. The APC/C complex catalyzes assembly of branched 'Lys-11'-/'Lys-48'-linked branched ubiquitin chains on target proteins.</text>
</comment>
<dbReference type="EMBL" id="FR824285">
    <property type="protein sequence ID" value="CCA24449.1"/>
    <property type="molecule type" value="Genomic_DNA"/>
</dbReference>
<evidence type="ECO:0000256" key="7">
    <source>
        <dbReference type="ARBA" id="ARBA00031069"/>
    </source>
</evidence>
<organism evidence="10">
    <name type="scientific">Albugo laibachii Nc14</name>
    <dbReference type="NCBI Taxonomy" id="890382"/>
    <lineage>
        <taxon>Eukaryota</taxon>
        <taxon>Sar</taxon>
        <taxon>Stramenopiles</taxon>
        <taxon>Oomycota</taxon>
        <taxon>Peronosporomycetes</taxon>
        <taxon>Albuginales</taxon>
        <taxon>Albuginaceae</taxon>
        <taxon>Albugo</taxon>
    </lineage>
</organism>
<keyword evidence="3" id="KW-0132">Cell division</keyword>
<evidence type="ECO:0000256" key="1">
    <source>
        <dbReference type="ARBA" id="ARBA00007450"/>
    </source>
</evidence>
<dbReference type="AlphaFoldDB" id="F0WSW5"/>
<evidence type="ECO:0000256" key="5">
    <source>
        <dbReference type="ARBA" id="ARBA00022786"/>
    </source>
</evidence>
<evidence type="ECO:0000256" key="8">
    <source>
        <dbReference type="ARBA" id="ARBA00045696"/>
    </source>
</evidence>
<dbReference type="GO" id="GO:0031145">
    <property type="term" value="P:anaphase-promoting complex-dependent catabolic process"/>
    <property type="evidence" value="ECO:0007669"/>
    <property type="project" value="TreeGrafter"/>
</dbReference>
<dbReference type="UniPathway" id="UPA00143"/>
<dbReference type="GO" id="GO:0051301">
    <property type="term" value="P:cell division"/>
    <property type="evidence" value="ECO:0007669"/>
    <property type="project" value="UniProtKB-KW"/>
</dbReference>
<dbReference type="SUPFAM" id="SSF48452">
    <property type="entry name" value="TPR-like"/>
    <property type="match status" value="1"/>
</dbReference>
<evidence type="ECO:0000256" key="3">
    <source>
        <dbReference type="ARBA" id="ARBA00022618"/>
    </source>
</evidence>
<dbReference type="InterPro" id="IPR037679">
    <property type="entry name" value="Apc5"/>
</dbReference>
<keyword evidence="4" id="KW-0498">Mitosis</keyword>
<dbReference type="Pfam" id="PF12862">
    <property type="entry name" value="ANAPC5"/>
    <property type="match status" value="1"/>
</dbReference>
<reference evidence="10" key="1">
    <citation type="journal article" date="2011" name="PLoS Biol.">
        <title>Gene gain and loss during evolution of obligate parasitism in the white rust pathogen of Arabidopsis thaliana.</title>
        <authorList>
            <person name="Kemen E."/>
            <person name="Gardiner A."/>
            <person name="Schultz-Larsen T."/>
            <person name="Kemen A.C."/>
            <person name="Balmuth A.L."/>
            <person name="Robert-Seilaniantz A."/>
            <person name="Bailey K."/>
            <person name="Holub E."/>
            <person name="Studholme D.J."/>
            <person name="Maclean D."/>
            <person name="Jones J.D."/>
        </authorList>
    </citation>
    <scope>NUCLEOTIDE SEQUENCE</scope>
</reference>